<organism evidence="3 4">
    <name type="scientific">Mycena albidolilacea</name>
    <dbReference type="NCBI Taxonomy" id="1033008"/>
    <lineage>
        <taxon>Eukaryota</taxon>
        <taxon>Fungi</taxon>
        <taxon>Dikarya</taxon>
        <taxon>Basidiomycota</taxon>
        <taxon>Agaricomycotina</taxon>
        <taxon>Agaricomycetes</taxon>
        <taxon>Agaricomycetidae</taxon>
        <taxon>Agaricales</taxon>
        <taxon>Marasmiineae</taxon>
        <taxon>Mycenaceae</taxon>
        <taxon>Mycena</taxon>
    </lineage>
</organism>
<dbReference type="Pfam" id="PF20152">
    <property type="entry name" value="DUF6534"/>
    <property type="match status" value="1"/>
</dbReference>
<sequence>MSAFTPQLDHDVGKITIPLLTRPLLQFVGTVLNWCLLGALAVQVCIYILAFPKDRPVNKLLVALVFTAELLQTLGDSRNAIDYFGISYGNLDTLDQVRWGWFSVPILGSTIACCGQMFFAWRIWIIGRGAWYTPALIAVVNQPPERTITTTQWIAGILTGVDIVRAGRYSRLQANRLRPEPIVWLSATAAADLIIVAGTLYYIQKSRDKNFRLYESNYTSLALSRIIKVCVETGVLCALFALTDLALFLGFDTNAHLSLCIWLSKVYSNSIMVILNSRAYIGHVVPSDASRPGTSDIVFHGQSWAARSVPVHLSVHNADDSTHLEDSDHRHRLELDKQRRQCRAPHTAALGSSPIAGMPDLMYLNLSNVP</sequence>
<feature type="transmembrane region" description="Helical" evidence="1">
    <location>
        <begin position="182"/>
        <end position="203"/>
    </location>
</feature>
<dbReference type="PANTHER" id="PTHR40465:SF1">
    <property type="entry name" value="DUF6534 DOMAIN-CONTAINING PROTEIN"/>
    <property type="match status" value="1"/>
</dbReference>
<gene>
    <name evidence="3" type="ORF">DFH08DRAFT_804733</name>
</gene>
<keyword evidence="1" id="KW-0812">Transmembrane</keyword>
<protein>
    <recommendedName>
        <fullName evidence="2">DUF6534 domain-containing protein</fullName>
    </recommendedName>
</protein>
<evidence type="ECO:0000256" key="1">
    <source>
        <dbReference type="SAM" id="Phobius"/>
    </source>
</evidence>
<feature type="domain" description="DUF6534" evidence="2">
    <location>
        <begin position="188"/>
        <end position="279"/>
    </location>
</feature>
<feature type="transmembrane region" description="Helical" evidence="1">
    <location>
        <begin position="99"/>
        <end position="124"/>
    </location>
</feature>
<keyword evidence="4" id="KW-1185">Reference proteome</keyword>
<proteinExistence type="predicted"/>
<dbReference type="InterPro" id="IPR045339">
    <property type="entry name" value="DUF6534"/>
</dbReference>
<evidence type="ECO:0000259" key="2">
    <source>
        <dbReference type="Pfam" id="PF20152"/>
    </source>
</evidence>
<evidence type="ECO:0000313" key="3">
    <source>
        <dbReference type="EMBL" id="KAJ7353148.1"/>
    </source>
</evidence>
<name>A0AAD7A9X8_9AGAR</name>
<keyword evidence="1" id="KW-0472">Membrane</keyword>
<comment type="caution">
    <text evidence="3">The sequence shown here is derived from an EMBL/GenBank/DDBJ whole genome shotgun (WGS) entry which is preliminary data.</text>
</comment>
<reference evidence="3" key="1">
    <citation type="submission" date="2023-03" db="EMBL/GenBank/DDBJ databases">
        <title>Massive genome expansion in bonnet fungi (Mycena s.s.) driven by repeated elements and novel gene families across ecological guilds.</title>
        <authorList>
            <consortium name="Lawrence Berkeley National Laboratory"/>
            <person name="Harder C.B."/>
            <person name="Miyauchi S."/>
            <person name="Viragh M."/>
            <person name="Kuo A."/>
            <person name="Thoen E."/>
            <person name="Andreopoulos B."/>
            <person name="Lu D."/>
            <person name="Skrede I."/>
            <person name="Drula E."/>
            <person name="Henrissat B."/>
            <person name="Morin E."/>
            <person name="Kohler A."/>
            <person name="Barry K."/>
            <person name="LaButti K."/>
            <person name="Morin E."/>
            <person name="Salamov A."/>
            <person name="Lipzen A."/>
            <person name="Mereny Z."/>
            <person name="Hegedus B."/>
            <person name="Baldrian P."/>
            <person name="Stursova M."/>
            <person name="Weitz H."/>
            <person name="Taylor A."/>
            <person name="Grigoriev I.V."/>
            <person name="Nagy L.G."/>
            <person name="Martin F."/>
            <person name="Kauserud H."/>
        </authorList>
    </citation>
    <scope>NUCLEOTIDE SEQUENCE</scope>
    <source>
        <strain evidence="3">CBHHK002</strain>
    </source>
</reference>
<evidence type="ECO:0000313" key="4">
    <source>
        <dbReference type="Proteomes" id="UP001218218"/>
    </source>
</evidence>
<feature type="transmembrane region" description="Helical" evidence="1">
    <location>
        <begin position="31"/>
        <end position="51"/>
    </location>
</feature>
<dbReference type="PANTHER" id="PTHR40465">
    <property type="entry name" value="CHROMOSOME 1, WHOLE GENOME SHOTGUN SEQUENCE"/>
    <property type="match status" value="1"/>
</dbReference>
<feature type="transmembrane region" description="Helical" evidence="1">
    <location>
        <begin position="229"/>
        <end position="251"/>
    </location>
</feature>
<accession>A0AAD7A9X8</accession>
<keyword evidence="1" id="KW-1133">Transmembrane helix</keyword>
<dbReference type="AlphaFoldDB" id="A0AAD7A9X8"/>
<dbReference type="EMBL" id="JARIHO010000011">
    <property type="protein sequence ID" value="KAJ7353148.1"/>
    <property type="molecule type" value="Genomic_DNA"/>
</dbReference>
<dbReference type="Proteomes" id="UP001218218">
    <property type="component" value="Unassembled WGS sequence"/>
</dbReference>